<dbReference type="GO" id="GO:0003964">
    <property type="term" value="F:RNA-directed DNA polymerase activity"/>
    <property type="evidence" value="ECO:0007669"/>
    <property type="project" value="UniProtKB-KW"/>
</dbReference>
<organism evidence="2 3">
    <name type="scientific">Lysinibacillus zambalensis</name>
    <dbReference type="NCBI Taxonomy" id="3160866"/>
    <lineage>
        <taxon>Bacteria</taxon>
        <taxon>Bacillati</taxon>
        <taxon>Bacillota</taxon>
        <taxon>Bacilli</taxon>
        <taxon>Bacillales</taxon>
        <taxon>Bacillaceae</taxon>
        <taxon>Lysinibacillus</taxon>
    </lineage>
</organism>
<dbReference type="Pfam" id="PF00078">
    <property type="entry name" value="RVT_1"/>
    <property type="match status" value="1"/>
</dbReference>
<dbReference type="PANTHER" id="PTHR34047:SF8">
    <property type="entry name" value="PROTEIN YKFC"/>
    <property type="match status" value="1"/>
</dbReference>
<protein>
    <submittedName>
        <fullName evidence="2">Group II intron reverse transcriptase/maturase</fullName>
        <ecNumber evidence="2">2.7.7.49</ecNumber>
    </submittedName>
</protein>
<dbReference type="Proteomes" id="UP001478862">
    <property type="component" value="Unassembled WGS sequence"/>
</dbReference>
<sequence>MQSNKTLKNDSLRYNEYYDVQNLYDELYSHAKSGGKFSNLMDKILHKENILVAYRKIKTNNGSLTAGHNKHTINDLEKLTPDELVLQVRKRLANYHPHKVERVMIPKANGKLRPLGIPTIEDRLVQQCIRQVLEPICEAKFYDYSFGFRPNRSTTHAMARCYHLMQRNNLHFVVDIDIKGFFDNVNHGKLMKQLWHLGIRDKTLLKLISKMLKAEIIGEGIPTKGTPQGGILSPLLSNVVLNELDWWIHSQWNGMKTRHKYSEGISVNRALKSTKLKEMHIVRYADDFKIFCRTLKEAKNIKIAVTQWLQERLHLEVSEEKSKIVNLKKKYSDFLGFKMKVVRKGIKWSAHKASCKDKFTVRSHMNQKAFDQTVNKIKTAVKQIQHGKPNELPKNIGIYNATIAGLHNYYDTATHISKDFHKVDYLTIKIRKNRFKDLKTKTGTISKFIEEKYGDSKGIHYLCKMAIIPLAKISHKAPMQFTQEISSYSESGRQLIHKKLNSNIEFKITLLMRNPVMGETVEYNDNRLSRFSAQKGKCAVTKMELEVNEVHCHHQIPRHLGGDDKYSNLIIVHEKVHQLIHVVKNEVIERLVTELNLNDDMIKKVNTLRRKCKLETI</sequence>
<dbReference type="PROSITE" id="PS50878">
    <property type="entry name" value="RT_POL"/>
    <property type="match status" value="1"/>
</dbReference>
<dbReference type="EMBL" id="JBEGDG010000004">
    <property type="protein sequence ID" value="MEQ6354517.1"/>
    <property type="molecule type" value="Genomic_DNA"/>
</dbReference>
<comment type="caution">
    <text evidence="2">The sequence shown here is derived from an EMBL/GenBank/DDBJ whole genome shotgun (WGS) entry which is preliminary data.</text>
</comment>
<keyword evidence="3" id="KW-1185">Reference proteome</keyword>
<accession>A0ABV1MPS8</accession>
<dbReference type="InterPro" id="IPR051083">
    <property type="entry name" value="GrpII_Intron_Splice-Mob/Def"/>
</dbReference>
<gene>
    <name evidence="2" type="primary">ltrA</name>
    <name evidence="2" type="ORF">ABNX05_07820</name>
</gene>
<dbReference type="InterPro" id="IPR000477">
    <property type="entry name" value="RT_dom"/>
</dbReference>
<name>A0ABV1MPS8_9BACI</name>
<keyword evidence="2" id="KW-0695">RNA-directed DNA polymerase</keyword>
<dbReference type="NCBIfam" id="TIGR04416">
    <property type="entry name" value="group_II_RT_mat"/>
    <property type="match status" value="1"/>
</dbReference>
<keyword evidence="2" id="KW-0548">Nucleotidyltransferase</keyword>
<dbReference type="CDD" id="cd01651">
    <property type="entry name" value="RT_G2_intron"/>
    <property type="match status" value="1"/>
</dbReference>
<dbReference type="InterPro" id="IPR003615">
    <property type="entry name" value="HNH_nuc"/>
</dbReference>
<dbReference type="EC" id="2.7.7.49" evidence="2"/>
<dbReference type="InterPro" id="IPR043502">
    <property type="entry name" value="DNA/RNA_pol_sf"/>
</dbReference>
<evidence type="ECO:0000313" key="2">
    <source>
        <dbReference type="EMBL" id="MEQ6354517.1"/>
    </source>
</evidence>
<dbReference type="RefSeq" id="WP_349659310.1">
    <property type="nucleotide sequence ID" value="NZ_JBEGDG010000004.1"/>
</dbReference>
<feature type="domain" description="Reverse transcriptase" evidence="1">
    <location>
        <begin position="86"/>
        <end position="339"/>
    </location>
</feature>
<dbReference type="SUPFAM" id="SSF56672">
    <property type="entry name" value="DNA/RNA polymerases"/>
    <property type="match status" value="1"/>
</dbReference>
<reference evidence="2 3" key="1">
    <citation type="submission" date="2024-06" db="EMBL/GenBank/DDBJ databases">
        <title>Lysinibacillus zambalefons sp. nov., a Novel Firmicute Isolated from the Poon Bato Zambales Hyperalkaline Spring.</title>
        <authorList>
            <person name="Aja J.A."/>
            <person name="Lazaro J.E.H."/>
            <person name="Llorin L.D."/>
            <person name="Lim K.R."/>
            <person name="Teodosio J."/>
            <person name="Dalisay D.S."/>
        </authorList>
    </citation>
    <scope>NUCLEOTIDE SEQUENCE [LARGE SCALE GENOMIC DNA]</scope>
    <source>
        <strain evidence="2 3">M3</strain>
    </source>
</reference>
<dbReference type="InterPro" id="IPR030931">
    <property type="entry name" value="Group_II_RT_mat"/>
</dbReference>
<dbReference type="SMART" id="SM00507">
    <property type="entry name" value="HNHc"/>
    <property type="match status" value="1"/>
</dbReference>
<keyword evidence="2" id="KW-0808">Transferase</keyword>
<evidence type="ECO:0000259" key="1">
    <source>
        <dbReference type="PROSITE" id="PS50878"/>
    </source>
</evidence>
<dbReference type="PANTHER" id="PTHR34047">
    <property type="entry name" value="NUCLEAR INTRON MATURASE 1, MITOCHONDRIAL-RELATED"/>
    <property type="match status" value="1"/>
</dbReference>
<dbReference type="CDD" id="cd00085">
    <property type="entry name" value="HNHc"/>
    <property type="match status" value="1"/>
</dbReference>
<evidence type="ECO:0000313" key="3">
    <source>
        <dbReference type="Proteomes" id="UP001478862"/>
    </source>
</evidence>
<dbReference type="Gene3D" id="1.10.30.50">
    <property type="match status" value="1"/>
</dbReference>
<proteinExistence type="predicted"/>